<protein>
    <recommendedName>
        <fullName evidence="2">C-type lectin domain-containing protein</fullName>
    </recommendedName>
</protein>
<feature type="chain" id="PRO_5003173476" description="C-type lectin domain-containing protein" evidence="1">
    <location>
        <begin position="20"/>
        <end position="217"/>
    </location>
</feature>
<dbReference type="CTD" id="9824924"/>
<proteinExistence type="predicted"/>
<dbReference type="KEGG" id="crq:GCK72_017695"/>
<dbReference type="GeneID" id="9824924"/>
<gene>
    <name evidence="3" type="ORF">CRE_30759</name>
</gene>
<reference evidence="3" key="1">
    <citation type="submission" date="2007-07" db="EMBL/GenBank/DDBJ databases">
        <title>PCAP assembly of the Caenorhabditis remanei genome.</title>
        <authorList>
            <consortium name="The Caenorhabditis remanei Sequencing Consortium"/>
            <person name="Wilson R.K."/>
        </authorList>
    </citation>
    <scope>NUCLEOTIDE SEQUENCE [LARGE SCALE GENOMIC DNA]</scope>
    <source>
        <strain evidence="3">PB4641</strain>
    </source>
</reference>
<dbReference type="AlphaFoldDB" id="E3LU43"/>
<dbReference type="CDD" id="cd00037">
    <property type="entry name" value="CLECT"/>
    <property type="match status" value="1"/>
</dbReference>
<feature type="signal peptide" evidence="1">
    <location>
        <begin position="1"/>
        <end position="19"/>
    </location>
</feature>
<name>E3LU43_CAERE</name>
<feature type="domain" description="C-type lectin" evidence="2">
    <location>
        <begin position="99"/>
        <end position="178"/>
    </location>
</feature>
<evidence type="ECO:0000313" key="3">
    <source>
        <dbReference type="EMBL" id="EFP11015.1"/>
    </source>
</evidence>
<dbReference type="HOGENOM" id="CLU_083117_0_0_1"/>
<dbReference type="InterPro" id="IPR001304">
    <property type="entry name" value="C-type_lectin-like"/>
</dbReference>
<keyword evidence="1" id="KW-0732">Signal</keyword>
<keyword evidence="4" id="KW-1185">Reference proteome</keyword>
<evidence type="ECO:0000256" key="1">
    <source>
        <dbReference type="SAM" id="SignalP"/>
    </source>
</evidence>
<accession>E3LU43</accession>
<dbReference type="InParanoid" id="E3LU43"/>
<dbReference type="Gene3D" id="3.10.100.10">
    <property type="entry name" value="Mannose-Binding Protein A, subunit A"/>
    <property type="match status" value="1"/>
</dbReference>
<sequence>MIFFRSFLLFILLVVNVETEKNDKDVSCENETSSTVSIENGTITPSITNYRTTTSPSAKTTPKRLCAHPRAAVFKRNKGYWCSLLYVMYSSDEPGNVPISYEEAVEACTFKNSTLSSLETIEEYTYWQNFVKRSSDNYTGIWIGVGYNEATKQYYWNDGHALPALTKQPSVIEPNGKSAWFINRNTSSPDFGYFGFVNVTGTGKPNVNGIICGAPGI</sequence>
<evidence type="ECO:0000313" key="4">
    <source>
        <dbReference type="Proteomes" id="UP000008281"/>
    </source>
</evidence>
<dbReference type="Proteomes" id="UP000008281">
    <property type="component" value="Unassembled WGS sequence"/>
</dbReference>
<dbReference type="FunCoup" id="E3LU43">
    <property type="interactions" value="302"/>
</dbReference>
<dbReference type="InterPro" id="IPR016187">
    <property type="entry name" value="CTDL_fold"/>
</dbReference>
<evidence type="ECO:0000259" key="2">
    <source>
        <dbReference type="Pfam" id="PF00059"/>
    </source>
</evidence>
<dbReference type="SUPFAM" id="SSF56436">
    <property type="entry name" value="C-type lectin-like"/>
    <property type="match status" value="1"/>
</dbReference>
<dbReference type="InterPro" id="IPR016186">
    <property type="entry name" value="C-type_lectin-like/link_sf"/>
</dbReference>
<dbReference type="RefSeq" id="XP_003112494.2">
    <property type="nucleotide sequence ID" value="XM_003112446.2"/>
</dbReference>
<dbReference type="EMBL" id="DS268415">
    <property type="protein sequence ID" value="EFP11015.1"/>
    <property type="molecule type" value="Genomic_DNA"/>
</dbReference>
<organism evidence="4">
    <name type="scientific">Caenorhabditis remanei</name>
    <name type="common">Caenorhabditis vulgaris</name>
    <dbReference type="NCBI Taxonomy" id="31234"/>
    <lineage>
        <taxon>Eukaryota</taxon>
        <taxon>Metazoa</taxon>
        <taxon>Ecdysozoa</taxon>
        <taxon>Nematoda</taxon>
        <taxon>Chromadorea</taxon>
        <taxon>Rhabditida</taxon>
        <taxon>Rhabditina</taxon>
        <taxon>Rhabditomorpha</taxon>
        <taxon>Rhabditoidea</taxon>
        <taxon>Rhabditidae</taxon>
        <taxon>Peloderinae</taxon>
        <taxon>Caenorhabditis</taxon>
    </lineage>
</organism>
<dbReference type="Pfam" id="PF00059">
    <property type="entry name" value="Lectin_C"/>
    <property type="match status" value="1"/>
</dbReference>